<gene>
    <name evidence="3" type="ORF">scyTo_0006581</name>
</gene>
<name>A0A401PIR8_SCYTO</name>
<evidence type="ECO:0000313" key="3">
    <source>
        <dbReference type="EMBL" id="GCB73014.1"/>
    </source>
</evidence>
<keyword evidence="4" id="KW-1185">Reference proteome</keyword>
<feature type="region of interest" description="Disordered" evidence="1">
    <location>
        <begin position="164"/>
        <end position="200"/>
    </location>
</feature>
<evidence type="ECO:0000313" key="4">
    <source>
        <dbReference type="Proteomes" id="UP000288216"/>
    </source>
</evidence>
<feature type="compositionally biased region" description="Basic and acidic residues" evidence="1">
    <location>
        <begin position="164"/>
        <end position="178"/>
    </location>
</feature>
<comment type="caution">
    <text evidence="3">The sequence shown here is derived from an EMBL/GenBank/DDBJ whole genome shotgun (WGS) entry which is preliminary data.</text>
</comment>
<dbReference type="PANTHER" id="PTHR16019:SF5">
    <property type="entry name" value="BSD DOMAIN-CONTAINING PROTEIN 1"/>
    <property type="match status" value="1"/>
</dbReference>
<dbReference type="OrthoDB" id="73788at2759"/>
<dbReference type="Proteomes" id="UP000288216">
    <property type="component" value="Unassembled WGS sequence"/>
</dbReference>
<dbReference type="SUPFAM" id="SSF140383">
    <property type="entry name" value="BSD domain-like"/>
    <property type="match status" value="1"/>
</dbReference>
<dbReference type="STRING" id="75743.A0A401PIR8"/>
<evidence type="ECO:0000256" key="1">
    <source>
        <dbReference type="SAM" id="MobiDB-lite"/>
    </source>
</evidence>
<feature type="compositionally biased region" description="Polar residues" evidence="1">
    <location>
        <begin position="187"/>
        <end position="200"/>
    </location>
</feature>
<dbReference type="InterPro" id="IPR051494">
    <property type="entry name" value="BSD_domain-containing"/>
</dbReference>
<dbReference type="GO" id="GO:0005737">
    <property type="term" value="C:cytoplasm"/>
    <property type="evidence" value="ECO:0007669"/>
    <property type="project" value="TreeGrafter"/>
</dbReference>
<dbReference type="Gene3D" id="1.10.3970.10">
    <property type="entry name" value="BSD domain"/>
    <property type="match status" value="1"/>
</dbReference>
<protein>
    <recommendedName>
        <fullName evidence="2">BSD domain-containing protein</fullName>
    </recommendedName>
</protein>
<dbReference type="PROSITE" id="PS50858">
    <property type="entry name" value="BSD"/>
    <property type="match status" value="1"/>
</dbReference>
<dbReference type="PANTHER" id="PTHR16019">
    <property type="entry name" value="SYNAPSE-ASSOCIATED PROTEIN"/>
    <property type="match status" value="1"/>
</dbReference>
<feature type="domain" description="BSD" evidence="2">
    <location>
        <begin position="101"/>
        <end position="153"/>
    </location>
</feature>
<accession>A0A401PIR8</accession>
<dbReference type="AlphaFoldDB" id="A0A401PIR8"/>
<dbReference type="InterPro" id="IPR035925">
    <property type="entry name" value="BSD_dom_sf"/>
</dbReference>
<proteinExistence type="predicted"/>
<dbReference type="EMBL" id="BFAA01002241">
    <property type="protein sequence ID" value="GCB73014.1"/>
    <property type="molecule type" value="Genomic_DNA"/>
</dbReference>
<reference evidence="3 4" key="1">
    <citation type="journal article" date="2018" name="Nat. Ecol. Evol.">
        <title>Shark genomes provide insights into elasmobranch evolution and the origin of vertebrates.</title>
        <authorList>
            <person name="Hara Y"/>
            <person name="Yamaguchi K"/>
            <person name="Onimaru K"/>
            <person name="Kadota M"/>
            <person name="Koyanagi M"/>
            <person name="Keeley SD"/>
            <person name="Tatsumi K"/>
            <person name="Tanaka K"/>
            <person name="Motone F"/>
            <person name="Kageyama Y"/>
            <person name="Nozu R"/>
            <person name="Adachi N"/>
            <person name="Nishimura O"/>
            <person name="Nakagawa R"/>
            <person name="Tanegashima C"/>
            <person name="Kiyatake I"/>
            <person name="Matsumoto R"/>
            <person name="Murakumo K"/>
            <person name="Nishida K"/>
            <person name="Terakita A"/>
            <person name="Kuratani S"/>
            <person name="Sato K"/>
            <person name="Hyodo S Kuraku.S."/>
        </authorList>
    </citation>
    <scope>NUCLEOTIDE SEQUENCE [LARGE SCALE GENOMIC DNA]</scope>
</reference>
<organism evidence="3 4">
    <name type="scientific">Scyliorhinus torazame</name>
    <name type="common">Cloudy catshark</name>
    <name type="synonym">Catulus torazame</name>
    <dbReference type="NCBI Taxonomy" id="75743"/>
    <lineage>
        <taxon>Eukaryota</taxon>
        <taxon>Metazoa</taxon>
        <taxon>Chordata</taxon>
        <taxon>Craniata</taxon>
        <taxon>Vertebrata</taxon>
        <taxon>Chondrichthyes</taxon>
        <taxon>Elasmobranchii</taxon>
        <taxon>Galeomorphii</taxon>
        <taxon>Galeoidea</taxon>
        <taxon>Carcharhiniformes</taxon>
        <taxon>Scyliorhinidae</taxon>
        <taxon>Scyliorhinus</taxon>
    </lineage>
</organism>
<dbReference type="Pfam" id="PF03909">
    <property type="entry name" value="BSD"/>
    <property type="match status" value="1"/>
</dbReference>
<dbReference type="OMA" id="EFTQVIQ"/>
<dbReference type="InterPro" id="IPR005607">
    <property type="entry name" value="BSD_dom"/>
</dbReference>
<dbReference type="SMART" id="SM00751">
    <property type="entry name" value="BSD"/>
    <property type="match status" value="1"/>
</dbReference>
<sequence length="359" mass="40992">MADRRWWGDWIQQNISTMKTKVEEHTEEDQAFSKGLSSLLGAISEVFTPTVKESITTDVKTIKDFEMRNSQSYDGFKVRLCNLQANPATYSSTADDQYNIWLLTFSLEFQKRAISDLLVNSPQIRDLYTKLVPSEVTHADFWCRYFYRVHQLYQEEARRRALKERAEQSTHSEDLKWEDNEDELEGTSVSSAATSTPNNLNEVTNNWHSRTHEQPGYKVQETGLGVTVTSLSESASNEMQPVALSSVEDNKGIQYDGTRIGENTPGFEECSISTLELRNHDSIYLQPDIAQNATVELNTNIDEPAFMGRNGNTSNYVENWDEDLDLDMTEEEIRMTLSRAEASGELEAEELDDWACDQN</sequence>
<evidence type="ECO:0000259" key="2">
    <source>
        <dbReference type="PROSITE" id="PS50858"/>
    </source>
</evidence>